<dbReference type="EMBL" id="CAWYQH010000152">
    <property type="protein sequence ID" value="CAK8695855.1"/>
    <property type="molecule type" value="Genomic_DNA"/>
</dbReference>
<dbReference type="PROSITE" id="PS51004">
    <property type="entry name" value="SEMA"/>
    <property type="match status" value="1"/>
</dbReference>
<reference evidence="5 6" key="1">
    <citation type="submission" date="2024-02" db="EMBL/GenBank/DDBJ databases">
        <authorList>
            <person name="Daric V."/>
            <person name="Darras S."/>
        </authorList>
    </citation>
    <scope>NUCLEOTIDE SEQUENCE [LARGE SCALE GENOMIC DNA]</scope>
</reference>
<keyword evidence="6" id="KW-1185">Reference proteome</keyword>
<dbReference type="Gene3D" id="2.130.10.10">
    <property type="entry name" value="YVTN repeat-like/Quinoprotein amine dehydrogenase"/>
    <property type="match status" value="1"/>
</dbReference>
<dbReference type="InterPro" id="IPR003961">
    <property type="entry name" value="FN3_dom"/>
</dbReference>
<feature type="domain" description="Fibronectin type-III" evidence="3">
    <location>
        <begin position="513"/>
        <end position="607"/>
    </location>
</feature>
<dbReference type="SUPFAM" id="SSF49265">
    <property type="entry name" value="Fibronectin type III"/>
    <property type="match status" value="1"/>
</dbReference>
<dbReference type="PROSITE" id="PS50853">
    <property type="entry name" value="FN3"/>
    <property type="match status" value="1"/>
</dbReference>
<dbReference type="PANTHER" id="PTHR11036:SF127">
    <property type="entry name" value="SEMAPHORIN-1A"/>
    <property type="match status" value="1"/>
</dbReference>
<sequence>MTVLQWLTNREFSISALSSPAKEVYTNPQANSNLGRVLHEGDKTYVAGVDYLSVFLQGNPIAKRVSVPVASYLCAYVDEGKCINAITILERIDSDRLLVCGTNAISPLCYHINTSDPSYPVSQAGLNARLWLNHDPSSPLSSLILNPGPGVELYLINCPIESETCRISRQISNRLSTESVAWFSAEVPEFLNAYSSEPENDKIYFLFREEQSSFQYDGFTATGDTNSYAMVGRVCAADRGGSISLTSTWMTFMKARLLCPFPGGRNTGSRSTYYDYLRATYKIKNILYGVFSFPSSWGIQQSAVCAYDLRTIDATIDGTVFPNNVTRYFDRNSASLYKTFTSSSPFLPGQCPGADESTKDVSGQYENFVRTTSLINKAVSPIGEKPLHVSRDAVFDFIVGEMVGQENVLYLVKEDGSIRKIRVSTTDHSDSSLLSPATINVTTKILSASLKNKDLVLVTGTQVLLVATTNCSSYNSCESCVSDPHCSWSGRVDFICKDASSNDSGASAGCLPPPSAPGGLTVSKELKEVIWNASVGDVTATATGYVCKIMLQRNGSVVHKIATSNLSAEIPESILKPGVKYLAKVWAINQESLSPPATYAFVEALRGLTLQSPMVSMNDVTISWGEVDGAISYHVTVSETDTNTQLRSYALKAPSAGRILSINVGYLAARHTYKAEIFAISADGVRSDTESASFDTSWTSFNNPLLIVVVPVAVAFVIFLGLFIQNRWAIGPKTKHIWSGNSDKMLKQKFGVIWLKYDRPTTNQA</sequence>
<proteinExistence type="predicted"/>
<evidence type="ECO:0000313" key="5">
    <source>
        <dbReference type="EMBL" id="CAK8695855.1"/>
    </source>
</evidence>
<dbReference type="PANTHER" id="PTHR11036">
    <property type="entry name" value="SEMAPHORIN"/>
    <property type="match status" value="1"/>
</dbReference>
<evidence type="ECO:0000256" key="2">
    <source>
        <dbReference type="SAM" id="Phobius"/>
    </source>
</evidence>
<evidence type="ECO:0000313" key="6">
    <source>
        <dbReference type="Proteomes" id="UP001642483"/>
    </source>
</evidence>
<dbReference type="SUPFAM" id="SSF101912">
    <property type="entry name" value="Sema domain"/>
    <property type="match status" value="1"/>
</dbReference>
<dbReference type="Pfam" id="PF01403">
    <property type="entry name" value="Sema"/>
    <property type="match status" value="1"/>
</dbReference>
<dbReference type="InterPro" id="IPR015943">
    <property type="entry name" value="WD40/YVTN_repeat-like_dom_sf"/>
</dbReference>
<evidence type="ECO:0008006" key="7">
    <source>
        <dbReference type="Google" id="ProtNLM"/>
    </source>
</evidence>
<dbReference type="SMART" id="SM00630">
    <property type="entry name" value="Sema"/>
    <property type="match status" value="1"/>
</dbReference>
<dbReference type="Proteomes" id="UP001642483">
    <property type="component" value="Unassembled WGS sequence"/>
</dbReference>
<dbReference type="CDD" id="cd00063">
    <property type="entry name" value="FN3"/>
    <property type="match status" value="1"/>
</dbReference>
<dbReference type="InterPro" id="IPR001627">
    <property type="entry name" value="Semap_dom"/>
</dbReference>
<dbReference type="InterPro" id="IPR027231">
    <property type="entry name" value="Semaphorin"/>
</dbReference>
<accession>A0ABP0GVU7</accession>
<feature type="transmembrane region" description="Helical" evidence="2">
    <location>
        <begin position="705"/>
        <end position="724"/>
    </location>
</feature>
<gene>
    <name evidence="5" type="ORF">CVLEPA_LOCUS29070</name>
</gene>
<keyword evidence="2" id="KW-0812">Transmembrane</keyword>
<dbReference type="InterPro" id="IPR036116">
    <property type="entry name" value="FN3_sf"/>
</dbReference>
<keyword evidence="2" id="KW-0472">Membrane</keyword>
<comment type="caution">
    <text evidence="5">The sequence shown here is derived from an EMBL/GenBank/DDBJ whole genome shotgun (WGS) entry which is preliminary data.</text>
</comment>
<name>A0ABP0GVU7_CLALP</name>
<feature type="domain" description="Sema" evidence="4">
    <location>
        <begin position="1"/>
        <end position="468"/>
    </location>
</feature>
<comment type="caution">
    <text evidence="1">Lacks conserved residue(s) required for the propagation of feature annotation.</text>
</comment>
<evidence type="ECO:0000256" key="1">
    <source>
        <dbReference type="PROSITE-ProRule" id="PRU00352"/>
    </source>
</evidence>
<keyword evidence="2" id="KW-1133">Transmembrane helix</keyword>
<evidence type="ECO:0000259" key="4">
    <source>
        <dbReference type="PROSITE" id="PS51004"/>
    </source>
</evidence>
<organism evidence="5 6">
    <name type="scientific">Clavelina lepadiformis</name>
    <name type="common">Light-bulb sea squirt</name>
    <name type="synonym">Ascidia lepadiformis</name>
    <dbReference type="NCBI Taxonomy" id="159417"/>
    <lineage>
        <taxon>Eukaryota</taxon>
        <taxon>Metazoa</taxon>
        <taxon>Chordata</taxon>
        <taxon>Tunicata</taxon>
        <taxon>Ascidiacea</taxon>
        <taxon>Aplousobranchia</taxon>
        <taxon>Clavelinidae</taxon>
        <taxon>Clavelina</taxon>
    </lineage>
</organism>
<protein>
    <recommendedName>
        <fullName evidence="7">Sema domain-containing protein</fullName>
    </recommendedName>
</protein>
<dbReference type="InterPro" id="IPR036352">
    <property type="entry name" value="Semap_dom_sf"/>
</dbReference>
<evidence type="ECO:0000259" key="3">
    <source>
        <dbReference type="PROSITE" id="PS50853"/>
    </source>
</evidence>